<proteinExistence type="predicted"/>
<evidence type="ECO:0000313" key="1">
    <source>
        <dbReference type="EMBL" id="GEM45920.1"/>
    </source>
</evidence>
<protein>
    <submittedName>
        <fullName evidence="1">Uncharacterized protein</fullName>
    </submittedName>
</protein>
<dbReference type="RefSeq" id="WP_146883637.1">
    <property type="nucleotide sequence ID" value="NZ_BJXB01000005.1"/>
</dbReference>
<dbReference type="Proteomes" id="UP000321306">
    <property type="component" value="Unassembled WGS sequence"/>
</dbReference>
<keyword evidence="2" id="KW-1185">Reference proteome</keyword>
<evidence type="ECO:0000313" key="2">
    <source>
        <dbReference type="Proteomes" id="UP000321306"/>
    </source>
</evidence>
<gene>
    <name evidence="1" type="ORF">DC3_15550</name>
</gene>
<accession>A0A511MZ72</accession>
<reference evidence="1 2" key="1">
    <citation type="submission" date="2019-07" db="EMBL/GenBank/DDBJ databases">
        <title>Whole genome shotgun sequence of Deinococcus cellulosilyticus NBRC 106333.</title>
        <authorList>
            <person name="Hosoyama A."/>
            <person name="Uohara A."/>
            <person name="Ohji S."/>
            <person name="Ichikawa N."/>
        </authorList>
    </citation>
    <scope>NUCLEOTIDE SEQUENCE [LARGE SCALE GENOMIC DNA]</scope>
    <source>
        <strain evidence="1 2">NBRC 106333</strain>
    </source>
</reference>
<comment type="caution">
    <text evidence="1">The sequence shown here is derived from an EMBL/GenBank/DDBJ whole genome shotgun (WGS) entry which is preliminary data.</text>
</comment>
<sequence length="66" mass="7398">MTTEDTVEVYVLWPEGGTVICGRKRILNGNEDVRLYRAQVLGYSFPAIGSRVRLLRDQLSGGWVVS</sequence>
<name>A0A511MZ72_DEIC1</name>
<organism evidence="1 2">
    <name type="scientific">Deinococcus cellulosilyticus (strain DSM 18568 / NBRC 106333 / KACC 11606 / 5516J-15)</name>
    <dbReference type="NCBI Taxonomy" id="1223518"/>
    <lineage>
        <taxon>Bacteria</taxon>
        <taxon>Thermotogati</taxon>
        <taxon>Deinococcota</taxon>
        <taxon>Deinococci</taxon>
        <taxon>Deinococcales</taxon>
        <taxon>Deinococcaceae</taxon>
        <taxon>Deinococcus</taxon>
    </lineage>
</organism>
<dbReference type="EMBL" id="BJXB01000005">
    <property type="protein sequence ID" value="GEM45920.1"/>
    <property type="molecule type" value="Genomic_DNA"/>
</dbReference>
<dbReference type="AlphaFoldDB" id="A0A511MZ72"/>
<dbReference type="OrthoDB" id="9933804at2"/>